<protein>
    <submittedName>
        <fullName evidence="1">Uncharacterized protein</fullName>
    </submittedName>
</protein>
<feature type="non-terminal residue" evidence="1">
    <location>
        <position position="1"/>
    </location>
</feature>
<accession>X1V141</accession>
<sequence>KARLNLLPPNPKVLGLNIMTDNELMSYAFSKRYEIDSVVQFSMSFVDIFLAENERRIMTPSFWKRTVNLVTPDYPLTDFSLTNEQKEELINIGERYTNEFFDE</sequence>
<comment type="caution">
    <text evidence="1">The sequence shown here is derived from an EMBL/GenBank/DDBJ whole genome shotgun (WGS) entry which is preliminary data.</text>
</comment>
<reference evidence="1" key="1">
    <citation type="journal article" date="2014" name="Front. Microbiol.">
        <title>High frequency of phylogenetically diverse reductive dehalogenase-homologous genes in deep subseafloor sedimentary metagenomes.</title>
        <authorList>
            <person name="Kawai M."/>
            <person name="Futagami T."/>
            <person name="Toyoda A."/>
            <person name="Takaki Y."/>
            <person name="Nishi S."/>
            <person name="Hori S."/>
            <person name="Arai W."/>
            <person name="Tsubouchi T."/>
            <person name="Morono Y."/>
            <person name="Uchiyama I."/>
            <person name="Ito T."/>
            <person name="Fujiyama A."/>
            <person name="Inagaki F."/>
            <person name="Takami H."/>
        </authorList>
    </citation>
    <scope>NUCLEOTIDE SEQUENCE</scope>
    <source>
        <strain evidence="1">Expedition CK06-06</strain>
    </source>
</reference>
<proteinExistence type="predicted"/>
<dbReference type="EMBL" id="BARW01023667">
    <property type="protein sequence ID" value="GAI98359.1"/>
    <property type="molecule type" value="Genomic_DNA"/>
</dbReference>
<evidence type="ECO:0000313" key="1">
    <source>
        <dbReference type="EMBL" id="GAI98359.1"/>
    </source>
</evidence>
<name>X1V141_9ZZZZ</name>
<dbReference type="AlphaFoldDB" id="X1V141"/>
<organism evidence="1">
    <name type="scientific">marine sediment metagenome</name>
    <dbReference type="NCBI Taxonomy" id="412755"/>
    <lineage>
        <taxon>unclassified sequences</taxon>
        <taxon>metagenomes</taxon>
        <taxon>ecological metagenomes</taxon>
    </lineage>
</organism>
<gene>
    <name evidence="1" type="ORF">S12H4_39201</name>
</gene>